<dbReference type="VEuPathDB" id="AmoebaDB:ACA1_079220"/>
<dbReference type="Gene3D" id="3.30.710.10">
    <property type="entry name" value="Potassium Channel Kv1.1, Chain A"/>
    <property type="match status" value="1"/>
</dbReference>
<protein>
    <recommendedName>
        <fullName evidence="1">BTB domain-containing protein</fullName>
    </recommendedName>
</protein>
<evidence type="ECO:0000313" key="2">
    <source>
        <dbReference type="EMBL" id="ELR15826.1"/>
    </source>
</evidence>
<name>L8GUQ0_ACACF</name>
<gene>
    <name evidence="2" type="ORF">ACA1_079220</name>
</gene>
<proteinExistence type="predicted"/>
<evidence type="ECO:0000259" key="1">
    <source>
        <dbReference type="PROSITE" id="PS50097"/>
    </source>
</evidence>
<keyword evidence="3" id="KW-1185">Reference proteome</keyword>
<organism evidence="2 3">
    <name type="scientific">Acanthamoeba castellanii (strain ATCC 30010 / Neff)</name>
    <dbReference type="NCBI Taxonomy" id="1257118"/>
    <lineage>
        <taxon>Eukaryota</taxon>
        <taxon>Amoebozoa</taxon>
        <taxon>Discosea</taxon>
        <taxon>Longamoebia</taxon>
        <taxon>Centramoebida</taxon>
        <taxon>Acanthamoebidae</taxon>
        <taxon>Acanthamoeba</taxon>
    </lineage>
</organism>
<dbReference type="PROSITE" id="PS50097">
    <property type="entry name" value="BTB"/>
    <property type="match status" value="1"/>
</dbReference>
<evidence type="ECO:0000313" key="3">
    <source>
        <dbReference type="Proteomes" id="UP000011083"/>
    </source>
</evidence>
<dbReference type="GeneID" id="14916451"/>
<dbReference type="InterPro" id="IPR011333">
    <property type="entry name" value="SKP1/BTB/POZ_sf"/>
</dbReference>
<feature type="domain" description="BTB" evidence="1">
    <location>
        <begin position="35"/>
        <end position="103"/>
    </location>
</feature>
<sequence>MTKPVSVRLWRHALYEAYGNIPGSRKFDGDCEPIHDVEVLLNGAILKLHRSILIHATPYFADAILASKPNEMLRIDCSDGCDDSRYIQALIEAAYCGSKEFDVFQASEIVGLARECAKHRTSMPARLVCVYPVFRLDARPTAPGSVGTRQRQYAAKDDPKEMRALIDVINASLYIQLIDTIDWEWRHVGPWFCKAIDGLRHPIWNYHFE</sequence>
<dbReference type="Proteomes" id="UP000011083">
    <property type="component" value="Unassembled WGS sequence"/>
</dbReference>
<accession>L8GUQ0</accession>
<dbReference type="AlphaFoldDB" id="L8GUQ0"/>
<dbReference type="RefSeq" id="XP_004337839.1">
    <property type="nucleotide sequence ID" value="XM_004337791.1"/>
</dbReference>
<dbReference type="InterPro" id="IPR000210">
    <property type="entry name" value="BTB/POZ_dom"/>
</dbReference>
<reference evidence="2 3" key="1">
    <citation type="journal article" date="2013" name="Genome Biol.">
        <title>Genome of Acanthamoeba castellanii highlights extensive lateral gene transfer and early evolution of tyrosine kinase signaling.</title>
        <authorList>
            <person name="Clarke M."/>
            <person name="Lohan A.J."/>
            <person name="Liu B."/>
            <person name="Lagkouvardos I."/>
            <person name="Roy S."/>
            <person name="Zafar N."/>
            <person name="Bertelli C."/>
            <person name="Schilde C."/>
            <person name="Kianianmomeni A."/>
            <person name="Burglin T.R."/>
            <person name="Frech C."/>
            <person name="Turcotte B."/>
            <person name="Kopec K.O."/>
            <person name="Synnott J.M."/>
            <person name="Choo C."/>
            <person name="Paponov I."/>
            <person name="Finkler A."/>
            <person name="Soon Heng Tan C."/>
            <person name="Hutchins A.P."/>
            <person name="Weinmeier T."/>
            <person name="Rattei T."/>
            <person name="Chu J.S."/>
            <person name="Gimenez G."/>
            <person name="Irimia M."/>
            <person name="Rigden D.J."/>
            <person name="Fitzpatrick D.A."/>
            <person name="Lorenzo-Morales J."/>
            <person name="Bateman A."/>
            <person name="Chiu C.H."/>
            <person name="Tang P."/>
            <person name="Hegemann P."/>
            <person name="Fromm H."/>
            <person name="Raoult D."/>
            <person name="Greub G."/>
            <person name="Miranda-Saavedra D."/>
            <person name="Chen N."/>
            <person name="Nash P."/>
            <person name="Ginger M.L."/>
            <person name="Horn M."/>
            <person name="Schaap P."/>
            <person name="Caler L."/>
            <person name="Loftus B."/>
        </authorList>
    </citation>
    <scope>NUCLEOTIDE SEQUENCE [LARGE SCALE GENOMIC DNA]</scope>
    <source>
        <strain evidence="2 3">Neff</strain>
    </source>
</reference>
<dbReference type="SUPFAM" id="SSF54695">
    <property type="entry name" value="POZ domain"/>
    <property type="match status" value="1"/>
</dbReference>
<dbReference type="KEGG" id="acan:ACA1_079220"/>
<dbReference type="EMBL" id="KB008022">
    <property type="protein sequence ID" value="ELR15826.1"/>
    <property type="molecule type" value="Genomic_DNA"/>
</dbReference>